<feature type="transmembrane region" description="Helical" evidence="8">
    <location>
        <begin position="598"/>
        <end position="622"/>
    </location>
</feature>
<protein>
    <submittedName>
        <fullName evidence="10">Carbon starvation protein A</fullName>
    </submittedName>
</protein>
<dbReference type="Pfam" id="PF02554">
    <property type="entry name" value="CstA"/>
    <property type="match status" value="1"/>
</dbReference>
<dbReference type="PANTHER" id="PTHR30252">
    <property type="entry name" value="INNER MEMBRANE PEPTIDE TRANSPORTER"/>
    <property type="match status" value="1"/>
</dbReference>
<evidence type="ECO:0000256" key="5">
    <source>
        <dbReference type="ARBA" id="ARBA00022692"/>
    </source>
</evidence>
<dbReference type="InterPro" id="IPR051605">
    <property type="entry name" value="CstA"/>
</dbReference>
<keyword evidence="4" id="KW-1003">Cell membrane</keyword>
<comment type="subcellular location">
    <subcellularLocation>
        <location evidence="1">Cell membrane</location>
        <topology evidence="1">Multi-pass membrane protein</topology>
    </subcellularLocation>
</comment>
<evidence type="ECO:0000313" key="11">
    <source>
        <dbReference type="Proteomes" id="UP000189681"/>
    </source>
</evidence>
<feature type="transmembrane region" description="Helical" evidence="8">
    <location>
        <begin position="34"/>
        <end position="52"/>
    </location>
</feature>
<dbReference type="InterPro" id="IPR003706">
    <property type="entry name" value="CstA_N"/>
</dbReference>
<feature type="transmembrane region" description="Helical" evidence="8">
    <location>
        <begin position="117"/>
        <end position="138"/>
    </location>
</feature>
<feature type="transmembrane region" description="Helical" evidence="8">
    <location>
        <begin position="254"/>
        <end position="275"/>
    </location>
</feature>
<evidence type="ECO:0000256" key="1">
    <source>
        <dbReference type="ARBA" id="ARBA00004651"/>
    </source>
</evidence>
<dbReference type="GO" id="GO:0009267">
    <property type="term" value="P:cellular response to starvation"/>
    <property type="evidence" value="ECO:0007669"/>
    <property type="project" value="InterPro"/>
</dbReference>
<feature type="transmembrane region" description="Helical" evidence="8">
    <location>
        <begin position="554"/>
        <end position="578"/>
    </location>
</feature>
<dbReference type="STRING" id="1004156.AYP45_06325"/>
<gene>
    <name evidence="10" type="ORF">AYP45_06325</name>
</gene>
<keyword evidence="6 8" id="KW-1133">Transmembrane helix</keyword>
<dbReference type="EMBL" id="AYTS01000056">
    <property type="protein sequence ID" value="OOP56927.1"/>
    <property type="molecule type" value="Genomic_DNA"/>
</dbReference>
<comment type="caution">
    <text evidence="10">The sequence shown here is derived from an EMBL/GenBank/DDBJ whole genome shotgun (WGS) entry which is preliminary data.</text>
</comment>
<keyword evidence="5 8" id="KW-0812">Transmembrane</keyword>
<proteinExistence type="inferred from homology"/>
<dbReference type="GO" id="GO:0005886">
    <property type="term" value="C:plasma membrane"/>
    <property type="evidence" value="ECO:0007669"/>
    <property type="project" value="UniProtKB-SubCell"/>
</dbReference>
<evidence type="ECO:0000256" key="7">
    <source>
        <dbReference type="ARBA" id="ARBA00023136"/>
    </source>
</evidence>
<evidence type="ECO:0000256" key="2">
    <source>
        <dbReference type="ARBA" id="ARBA00007755"/>
    </source>
</evidence>
<feature type="transmembrane region" description="Helical" evidence="8">
    <location>
        <begin position="218"/>
        <end position="239"/>
    </location>
</feature>
<feature type="transmembrane region" description="Helical" evidence="8">
    <location>
        <begin position="324"/>
        <end position="344"/>
    </location>
</feature>
<name>A0A1V4AUX6_9BACT</name>
<feature type="transmembrane region" description="Helical" evidence="8">
    <location>
        <begin position="189"/>
        <end position="211"/>
    </location>
</feature>
<sequence>MKISNIILVVTAVAGAFALGVTTQIFWPAEEVNALWLVIAAVCCFAISYRLYAAFLATKVLSLDDNRTPPSIRLRDGRDYHPTHKWMLFGHHFAAIAGAGPLIGPVLAAQFGYLPGFLWILIGASVGGAVHDTVILAASVRRNGRSLAQIARDEVGPVAGITAAIAILFIIIVALAGLGLAVVNALSHSAWGAFTIAATVPIALLMGLYLYKIRYGKVAEISIIGVILLVLAVFFGSYIPGSPLEPYFNLNRNLIVGLMALYGFTASVLPVWMLLCPRDYLSTYMKIGTVTLLALGVIFLAPAIHMPAVTKFVNGGGPVIPGTLFPFMFITIACGAISGFHALVSSGTTSKMIERESEIKMIGFGAMLVEGFVSVIAIIAATILIPGDYFAINTHLSFDALAELGFPVNRIFQLSEDVGTDVAGRPGGAVSLAVGMASLFSSLPGMKSLMPYWYNFALMFEALFILTTVDTGTRVARFILQELGSYAYKPLGKTSWLPGTIVSSLLVVGSWGYLIYSGSISTIWPMFGVANQLLAAIAFCIGTTIIIKMDKLKYAWMTFLPMVFMFVTTFVASYQLFLDFLEKSASSNVPGDAFTFKLDAVLIVIMAILAVVALVDSIHKWYGYFIRKRRMMMPDVPGPQQRQGKMDLHSQ</sequence>
<feature type="domain" description="CstA N-terminal" evidence="9">
    <location>
        <begin position="33"/>
        <end position="572"/>
    </location>
</feature>
<dbReference type="PANTHER" id="PTHR30252:SF3">
    <property type="entry name" value="PYRUVATE_PROTON SYMPORTER BTST"/>
    <property type="match status" value="1"/>
</dbReference>
<evidence type="ECO:0000313" key="10">
    <source>
        <dbReference type="EMBL" id="OOP56927.1"/>
    </source>
</evidence>
<feature type="transmembrane region" description="Helical" evidence="8">
    <location>
        <begin position="496"/>
        <end position="516"/>
    </location>
</feature>
<dbReference type="AlphaFoldDB" id="A0A1V4AUX6"/>
<evidence type="ECO:0000259" key="9">
    <source>
        <dbReference type="Pfam" id="PF02554"/>
    </source>
</evidence>
<evidence type="ECO:0000256" key="4">
    <source>
        <dbReference type="ARBA" id="ARBA00022475"/>
    </source>
</evidence>
<reference evidence="10 11" key="1">
    <citation type="journal article" date="2017" name="Water Res.">
        <title>Discovery and metagenomic analysis of an anammox bacterial enrichment related to Candidatus "Brocadia caroliniensis" in a full-scale glycerol-fed nitritation-denitritation separate centrate treatment process.</title>
        <authorList>
            <person name="Park H."/>
            <person name="Brotto A.C."/>
            <person name="van Loosdrecht M.C."/>
            <person name="Chandran K."/>
        </authorList>
    </citation>
    <scope>NUCLEOTIDE SEQUENCE [LARGE SCALE GENOMIC DNA]</scope>
    <source>
        <strain evidence="10">26THWARD</strain>
    </source>
</reference>
<evidence type="ECO:0000256" key="8">
    <source>
        <dbReference type="SAM" id="Phobius"/>
    </source>
</evidence>
<feature type="transmembrane region" description="Helical" evidence="8">
    <location>
        <begin position="158"/>
        <end position="183"/>
    </location>
</feature>
<keyword evidence="3" id="KW-0813">Transport</keyword>
<evidence type="ECO:0000256" key="6">
    <source>
        <dbReference type="ARBA" id="ARBA00022989"/>
    </source>
</evidence>
<accession>A0A1V4AUX6</accession>
<keyword evidence="7 8" id="KW-0472">Membrane</keyword>
<feature type="transmembrane region" description="Helical" evidence="8">
    <location>
        <begin position="522"/>
        <end position="547"/>
    </location>
</feature>
<feature type="transmembrane region" description="Helical" evidence="8">
    <location>
        <begin position="287"/>
        <end position="304"/>
    </location>
</feature>
<feature type="transmembrane region" description="Helical" evidence="8">
    <location>
        <begin position="364"/>
        <end position="385"/>
    </location>
</feature>
<dbReference type="Proteomes" id="UP000189681">
    <property type="component" value="Unassembled WGS sequence"/>
</dbReference>
<feature type="transmembrane region" description="Helical" evidence="8">
    <location>
        <begin position="452"/>
        <end position="475"/>
    </location>
</feature>
<evidence type="ECO:0000256" key="3">
    <source>
        <dbReference type="ARBA" id="ARBA00022448"/>
    </source>
</evidence>
<comment type="similarity">
    <text evidence="2">Belongs to the peptide transporter carbon starvation (CstA) (TC 2.A.114) family.</text>
</comment>
<feature type="transmembrane region" description="Helical" evidence="8">
    <location>
        <begin position="88"/>
        <end position="111"/>
    </location>
</feature>
<organism evidence="10 11">
    <name type="scientific">Candidatus Brocadia carolinensis</name>
    <dbReference type="NCBI Taxonomy" id="1004156"/>
    <lineage>
        <taxon>Bacteria</taxon>
        <taxon>Pseudomonadati</taxon>
        <taxon>Planctomycetota</taxon>
        <taxon>Candidatus Brocadiia</taxon>
        <taxon>Candidatus Brocadiales</taxon>
        <taxon>Candidatus Brocadiaceae</taxon>
        <taxon>Candidatus Brocadia</taxon>
    </lineage>
</organism>